<evidence type="ECO:0000256" key="2">
    <source>
        <dbReference type="ARBA" id="ARBA00022692"/>
    </source>
</evidence>
<dbReference type="eggNOG" id="COG0619">
    <property type="taxonomic scope" value="Bacteria"/>
</dbReference>
<evidence type="ECO:0000256" key="1">
    <source>
        <dbReference type="ARBA" id="ARBA00004141"/>
    </source>
</evidence>
<keyword evidence="3 5" id="KW-1133">Transmembrane helix</keyword>
<evidence type="ECO:0000313" key="6">
    <source>
        <dbReference type="EMBL" id="AND38840.1"/>
    </source>
</evidence>
<proteinExistence type="predicted"/>
<dbReference type="Pfam" id="PF02361">
    <property type="entry name" value="CbiQ"/>
    <property type="match status" value="1"/>
</dbReference>
<dbReference type="GO" id="GO:0043190">
    <property type="term" value="C:ATP-binding cassette (ABC) transporter complex"/>
    <property type="evidence" value="ECO:0007669"/>
    <property type="project" value="TreeGrafter"/>
</dbReference>
<evidence type="ECO:0000256" key="4">
    <source>
        <dbReference type="ARBA" id="ARBA00023136"/>
    </source>
</evidence>
<comment type="subcellular location">
    <subcellularLocation>
        <location evidence="1">Membrane</location>
        <topology evidence="1">Multi-pass membrane protein</topology>
    </subcellularLocation>
</comment>
<reference evidence="6 7" key="1">
    <citation type="submission" date="2016-04" db="EMBL/GenBank/DDBJ databases">
        <title>Complete genome sequence of Bacillus oceanisediminis strain 2691.</title>
        <authorList>
            <person name="Jeong H."/>
            <person name="Kim H.J."/>
            <person name="Lee D.-W."/>
        </authorList>
    </citation>
    <scope>NUCLEOTIDE SEQUENCE [LARGE SCALE GENOMIC DNA]</scope>
    <source>
        <strain evidence="6 7">2691</strain>
    </source>
</reference>
<keyword evidence="4 5" id="KW-0472">Membrane</keyword>
<dbReference type="KEGG" id="bon:A361_06855"/>
<evidence type="ECO:0000256" key="3">
    <source>
        <dbReference type="ARBA" id="ARBA00022989"/>
    </source>
</evidence>
<dbReference type="PANTHER" id="PTHR43723:SF1">
    <property type="entry name" value="COBALT TRANSPORT PROTEIN CBIQ"/>
    <property type="match status" value="1"/>
</dbReference>
<dbReference type="CDD" id="cd16914">
    <property type="entry name" value="EcfT"/>
    <property type="match status" value="1"/>
</dbReference>
<dbReference type="AlphaFoldDB" id="A0A160M8D9"/>
<accession>A0A160M8D9</accession>
<evidence type="ECO:0000256" key="5">
    <source>
        <dbReference type="SAM" id="Phobius"/>
    </source>
</evidence>
<evidence type="ECO:0000313" key="7">
    <source>
        <dbReference type="Proteomes" id="UP000077856"/>
    </source>
</evidence>
<organism evidence="6 7">
    <name type="scientific">Cytobacillus oceanisediminis 2691</name>
    <dbReference type="NCBI Taxonomy" id="1196031"/>
    <lineage>
        <taxon>Bacteria</taxon>
        <taxon>Bacillati</taxon>
        <taxon>Bacillota</taxon>
        <taxon>Bacilli</taxon>
        <taxon>Bacillales</taxon>
        <taxon>Bacillaceae</taxon>
        <taxon>Cytobacillus</taxon>
    </lineage>
</organism>
<dbReference type="GO" id="GO:0006824">
    <property type="term" value="P:cobalt ion transport"/>
    <property type="evidence" value="ECO:0007669"/>
    <property type="project" value="TreeGrafter"/>
</dbReference>
<dbReference type="EMBL" id="CP015506">
    <property type="protein sequence ID" value="AND38840.1"/>
    <property type="molecule type" value="Genomic_DNA"/>
</dbReference>
<name>A0A160M8D9_9BACI</name>
<feature type="transmembrane region" description="Helical" evidence="5">
    <location>
        <begin position="12"/>
        <end position="41"/>
    </location>
</feature>
<feature type="transmembrane region" description="Helical" evidence="5">
    <location>
        <begin position="53"/>
        <end position="74"/>
    </location>
</feature>
<keyword evidence="2 5" id="KW-0812">Transmembrane</keyword>
<feature type="transmembrane region" description="Helical" evidence="5">
    <location>
        <begin position="229"/>
        <end position="255"/>
    </location>
</feature>
<sequence length="259" mass="29669">MLLHEFNPSIKALTVIVCVLILSVFFDPVTPFLTLVVTAGTTFIFGNVSFKRWILLFSPFIFMAIIYIWSAMIFSKTIEGETILWTWGIFTLTEEGFQRALSLGMRVLSFTSLSLLFILTTKPTEFLLSLMQQCRLSPKLAYGIMAGYRFLPLMKEEFEIIRSAHRIRGIPKARTLSEKMAELKRYSVPLLAGAIRKAERTAMAMESKGFTGDRNRDFYQKISVSWKDWAYFAFFIGAVLASAYISWLFGFLQLYNGEL</sequence>
<dbReference type="InterPro" id="IPR003339">
    <property type="entry name" value="ABC/ECF_trnsptr_transmembrane"/>
</dbReference>
<dbReference type="RefSeq" id="WP_009331451.1">
    <property type="nucleotide sequence ID" value="NZ_CP015506.1"/>
</dbReference>
<dbReference type="STRING" id="1196031.A361_06855"/>
<gene>
    <name evidence="6" type="ORF">A361_06855</name>
</gene>
<dbReference type="InterPro" id="IPR052770">
    <property type="entry name" value="Cobalt_transport_CbiQ"/>
</dbReference>
<feature type="transmembrane region" description="Helical" evidence="5">
    <location>
        <begin position="100"/>
        <end position="119"/>
    </location>
</feature>
<dbReference type="Proteomes" id="UP000077856">
    <property type="component" value="Chromosome"/>
</dbReference>
<protein>
    <submittedName>
        <fullName evidence="6">Thiamine permease</fullName>
    </submittedName>
</protein>
<dbReference type="PANTHER" id="PTHR43723">
    <property type="entry name" value="COBALT TRANSPORT PROTEIN CBIQ"/>
    <property type="match status" value="1"/>
</dbReference>